<proteinExistence type="predicted"/>
<protein>
    <submittedName>
        <fullName evidence="2">Regulatory LuxR family protein</fullName>
    </submittedName>
</protein>
<dbReference type="RefSeq" id="WP_132126289.1">
    <property type="nucleotide sequence ID" value="NZ_SLWS01000022.1"/>
</dbReference>
<dbReference type="Gene3D" id="1.10.10.10">
    <property type="entry name" value="Winged helix-like DNA-binding domain superfamily/Winged helix DNA-binding domain"/>
    <property type="match status" value="1"/>
</dbReference>
<accession>A0A4R2IKG5</accession>
<dbReference type="InterPro" id="IPR051797">
    <property type="entry name" value="TrmB-like"/>
</dbReference>
<evidence type="ECO:0000313" key="3">
    <source>
        <dbReference type="Proteomes" id="UP000295680"/>
    </source>
</evidence>
<dbReference type="PANTHER" id="PTHR34293">
    <property type="entry name" value="HTH-TYPE TRANSCRIPTIONAL REGULATOR TRMBL2"/>
    <property type="match status" value="1"/>
</dbReference>
<gene>
    <name evidence="2" type="ORF">EV192_12243</name>
</gene>
<dbReference type="GO" id="GO:0003677">
    <property type="term" value="F:DNA binding"/>
    <property type="evidence" value="ECO:0007669"/>
    <property type="project" value="InterPro"/>
</dbReference>
<evidence type="ECO:0000259" key="1">
    <source>
        <dbReference type="SMART" id="SM00421"/>
    </source>
</evidence>
<name>A0A4R2IKG5_9PSEU</name>
<dbReference type="SMART" id="SM00421">
    <property type="entry name" value="HTH_LUXR"/>
    <property type="match status" value="1"/>
</dbReference>
<dbReference type="Pfam" id="PF00196">
    <property type="entry name" value="GerE"/>
    <property type="match status" value="1"/>
</dbReference>
<dbReference type="InterPro" id="IPR016032">
    <property type="entry name" value="Sig_transdc_resp-reg_C-effctor"/>
</dbReference>
<evidence type="ECO:0000313" key="2">
    <source>
        <dbReference type="EMBL" id="TCO44786.1"/>
    </source>
</evidence>
<sequence>MAVPTETEPAGALAETSDVDDFVIRTYEHIAANPGMALAGCAERLSARRTDVERAVDRLRHLGLVTGDRPVAVSPDTARMALLLPLEQIIRDRSRQLADCLRWSRPFEDAFDRARRGAGPAVTRLGLDETEALLTEAARRCTAELVMMQSCVAQEPPAARCARPLVLDTARRGVPVRLLYPHSGRGDTVTRSYLHEVTASSGQVRTCDDIFDRFVVFDSSTAFILTSGDEAGCAAAVIHEPIVIRFLLRIHDHVWQSATRFTLRQSGYGNALGVLKSSILDLLAAGLTDDVIARRVGMSERTLRRHIAAIMRDMSVGSRFQAGVAAASAGLLGSGTPAHDHF</sequence>
<dbReference type="GO" id="GO:0006355">
    <property type="term" value="P:regulation of DNA-templated transcription"/>
    <property type="evidence" value="ECO:0007669"/>
    <property type="project" value="InterPro"/>
</dbReference>
<dbReference type="InterPro" id="IPR000792">
    <property type="entry name" value="Tscrpt_reg_LuxR_C"/>
</dbReference>
<dbReference type="SUPFAM" id="SSF46894">
    <property type="entry name" value="C-terminal effector domain of the bipartite response regulators"/>
    <property type="match status" value="1"/>
</dbReference>
<comment type="caution">
    <text evidence="2">The sequence shown here is derived from an EMBL/GenBank/DDBJ whole genome shotgun (WGS) entry which is preliminary data.</text>
</comment>
<dbReference type="OrthoDB" id="4307453at2"/>
<dbReference type="Proteomes" id="UP000295680">
    <property type="component" value="Unassembled WGS sequence"/>
</dbReference>
<keyword evidence="3" id="KW-1185">Reference proteome</keyword>
<dbReference type="AlphaFoldDB" id="A0A4R2IKG5"/>
<dbReference type="InterPro" id="IPR036388">
    <property type="entry name" value="WH-like_DNA-bd_sf"/>
</dbReference>
<reference evidence="2 3" key="1">
    <citation type="submission" date="2019-03" db="EMBL/GenBank/DDBJ databases">
        <title>Genomic Encyclopedia of Type Strains, Phase IV (KMG-IV): sequencing the most valuable type-strain genomes for metagenomic binning, comparative biology and taxonomic classification.</title>
        <authorList>
            <person name="Goeker M."/>
        </authorList>
    </citation>
    <scope>NUCLEOTIDE SEQUENCE [LARGE SCALE GENOMIC DNA]</scope>
    <source>
        <strain evidence="2 3">DSM 45934</strain>
    </source>
</reference>
<organism evidence="2 3">
    <name type="scientific">Actinocrispum wychmicini</name>
    <dbReference type="NCBI Taxonomy" id="1213861"/>
    <lineage>
        <taxon>Bacteria</taxon>
        <taxon>Bacillati</taxon>
        <taxon>Actinomycetota</taxon>
        <taxon>Actinomycetes</taxon>
        <taxon>Pseudonocardiales</taxon>
        <taxon>Pseudonocardiaceae</taxon>
        <taxon>Actinocrispum</taxon>
    </lineage>
</organism>
<dbReference type="EMBL" id="SLWS01000022">
    <property type="protein sequence ID" value="TCO44786.1"/>
    <property type="molecule type" value="Genomic_DNA"/>
</dbReference>
<feature type="domain" description="HTH luxR-type" evidence="1">
    <location>
        <begin position="258"/>
        <end position="326"/>
    </location>
</feature>
<dbReference type="PANTHER" id="PTHR34293:SF1">
    <property type="entry name" value="HTH-TYPE TRANSCRIPTIONAL REGULATOR TRMBL2"/>
    <property type="match status" value="1"/>
</dbReference>